<proteinExistence type="predicted"/>
<gene>
    <name evidence="2" type="ORF">IAI60_05120</name>
</gene>
<reference evidence="2 3" key="1">
    <citation type="submission" date="2020-09" db="EMBL/GenBank/DDBJ databases">
        <title>Roseomonas.</title>
        <authorList>
            <person name="Zhu W."/>
        </authorList>
    </citation>
    <scope>NUCLEOTIDE SEQUENCE [LARGE SCALE GENOMIC DNA]</scope>
    <source>
        <strain evidence="2 3">1311</strain>
    </source>
</reference>
<keyword evidence="1" id="KW-0732">Signal</keyword>
<name>A0ABS3K937_9PROT</name>
<keyword evidence="3" id="KW-1185">Reference proteome</keyword>
<evidence type="ECO:0000256" key="1">
    <source>
        <dbReference type="SAM" id="SignalP"/>
    </source>
</evidence>
<evidence type="ECO:0000313" key="2">
    <source>
        <dbReference type="EMBL" id="MBO1073981.1"/>
    </source>
</evidence>
<feature type="chain" id="PRO_5046659726" description="DUF5666 domain-containing protein" evidence="1">
    <location>
        <begin position="23"/>
        <end position="213"/>
    </location>
</feature>
<organism evidence="2 3">
    <name type="scientific">Roseomonas marmotae</name>
    <dbReference type="NCBI Taxonomy" id="2768161"/>
    <lineage>
        <taxon>Bacteria</taxon>
        <taxon>Pseudomonadati</taxon>
        <taxon>Pseudomonadota</taxon>
        <taxon>Alphaproteobacteria</taxon>
        <taxon>Acetobacterales</taxon>
        <taxon>Roseomonadaceae</taxon>
        <taxon>Roseomonas</taxon>
    </lineage>
</organism>
<comment type="caution">
    <text evidence="2">The sequence shown here is derived from an EMBL/GenBank/DDBJ whole genome shotgun (WGS) entry which is preliminary data.</text>
</comment>
<accession>A0ABS3K937</accession>
<sequence length="213" mass="22287">MNRRMMLALAGGLCLPASLGHAQQPSTNGQRLRLRGRIDSVSGDRLEMTTRDGVRATVLLPPDLRVNEMTATKLSEVREDSYIGTAAMPQPDGTLRAMQVTVFPPAARGTGEGHYPWDQGEGSTMTNGTVGSVTRGTVGQVSSGKDVVLTVRYKGGEQKVLVPPEAPVVTFAPGSRELLAPGGQVIVVGTRGTGDTVTASSIIIGKDGLIPPN</sequence>
<evidence type="ECO:0000313" key="3">
    <source>
        <dbReference type="Proteomes" id="UP001518990"/>
    </source>
</evidence>
<feature type="signal peptide" evidence="1">
    <location>
        <begin position="1"/>
        <end position="22"/>
    </location>
</feature>
<protein>
    <recommendedName>
        <fullName evidence="4">DUF5666 domain-containing protein</fullName>
    </recommendedName>
</protein>
<dbReference type="Proteomes" id="UP001518990">
    <property type="component" value="Unassembled WGS sequence"/>
</dbReference>
<dbReference type="EMBL" id="JACTNF010000004">
    <property type="protein sequence ID" value="MBO1073981.1"/>
    <property type="molecule type" value="Genomic_DNA"/>
</dbReference>
<evidence type="ECO:0008006" key="4">
    <source>
        <dbReference type="Google" id="ProtNLM"/>
    </source>
</evidence>
<dbReference type="RefSeq" id="WP_207445577.1">
    <property type="nucleotide sequence ID" value="NZ_CP061091.1"/>
</dbReference>